<reference evidence="4 5" key="1">
    <citation type="submission" date="2024-09" db="EMBL/GenBank/DDBJ databases">
        <authorList>
            <person name="Lee S.D."/>
        </authorList>
    </citation>
    <scope>NUCLEOTIDE SEQUENCE [LARGE SCALE GENOMIC DNA]</scope>
    <source>
        <strain evidence="4 5">N1-1</strain>
    </source>
</reference>
<evidence type="ECO:0000256" key="1">
    <source>
        <dbReference type="ARBA" id="ARBA00007572"/>
    </source>
</evidence>
<dbReference type="Gene3D" id="3.30.1490.70">
    <property type="match status" value="1"/>
</dbReference>
<proteinExistence type="inferred from homology"/>
<evidence type="ECO:0000313" key="5">
    <source>
        <dbReference type="Proteomes" id="UP001592582"/>
    </source>
</evidence>
<evidence type="ECO:0000256" key="2">
    <source>
        <dbReference type="ARBA" id="ARBA00022598"/>
    </source>
</evidence>
<dbReference type="PANTHER" id="PTHR45674:SF4">
    <property type="entry name" value="DNA LIGASE 1"/>
    <property type="match status" value="1"/>
</dbReference>
<keyword evidence="5" id="KW-1185">Reference proteome</keyword>
<evidence type="ECO:0000259" key="3">
    <source>
        <dbReference type="PROSITE" id="PS50160"/>
    </source>
</evidence>
<sequence length="298" mass="31885">MSSAKPVLQPPLEVMRPRAVAAIPEPDSLPGGVRYEIKLDGYRCLAFARGPEPPVLQSRSGRDMAADFPAIAAAVARLPAGLVLDGEVCAWKDGRLAFGALRTPAARTGADGMSLALVVFDLLALPGRDIRPLPLRERVALLDEVLKSGTPPGIQAVLATTDEAEARHWYETLEPQGIEGLVCKALDSPYLPGGAGRYWRKVRHHDTVDAAVLAITGTPRRPRLLLLQLADGTRVLTSSQLDPPQARTVGEALAGLIGAPEQDPDFGPVRPLTEPVTAEVTTGTGRHIVHRFIRLRGD</sequence>
<dbReference type="PROSITE" id="PS50160">
    <property type="entry name" value="DNA_LIGASE_A3"/>
    <property type="match status" value="1"/>
</dbReference>
<dbReference type="Gene3D" id="3.30.470.30">
    <property type="entry name" value="DNA ligase/mRNA capping enzyme"/>
    <property type="match status" value="1"/>
</dbReference>
<dbReference type="Pfam" id="PF01068">
    <property type="entry name" value="DNA_ligase_A_M"/>
    <property type="match status" value="1"/>
</dbReference>
<dbReference type="EMBL" id="JBHEZX010000015">
    <property type="protein sequence ID" value="MFC1413279.1"/>
    <property type="molecule type" value="Genomic_DNA"/>
</dbReference>
<comment type="caution">
    <text evidence="4">The sequence shown here is derived from an EMBL/GenBank/DDBJ whole genome shotgun (WGS) entry which is preliminary data.</text>
</comment>
<dbReference type="InterPro" id="IPR012310">
    <property type="entry name" value="DNA_ligase_ATP-dep_cent"/>
</dbReference>
<dbReference type="SUPFAM" id="SSF56091">
    <property type="entry name" value="DNA ligase/mRNA capping enzyme, catalytic domain"/>
    <property type="match status" value="1"/>
</dbReference>
<dbReference type="Proteomes" id="UP001592582">
    <property type="component" value="Unassembled WGS sequence"/>
</dbReference>
<comment type="similarity">
    <text evidence="1">Belongs to the ATP-dependent DNA ligase family.</text>
</comment>
<protein>
    <submittedName>
        <fullName evidence="4">DNA ligase</fullName>
    </submittedName>
</protein>
<name>A0ABV6VHT0_9ACTN</name>
<dbReference type="PANTHER" id="PTHR45674">
    <property type="entry name" value="DNA LIGASE 1/3 FAMILY MEMBER"/>
    <property type="match status" value="1"/>
</dbReference>
<feature type="domain" description="ATP-dependent DNA ligase family profile" evidence="3">
    <location>
        <begin position="108"/>
        <end position="203"/>
    </location>
</feature>
<keyword evidence="2 4" id="KW-0436">Ligase</keyword>
<organism evidence="4 5">
    <name type="scientific">Streptacidiphilus alkalitolerans</name>
    <dbReference type="NCBI Taxonomy" id="3342712"/>
    <lineage>
        <taxon>Bacteria</taxon>
        <taxon>Bacillati</taxon>
        <taxon>Actinomycetota</taxon>
        <taxon>Actinomycetes</taxon>
        <taxon>Kitasatosporales</taxon>
        <taxon>Streptomycetaceae</taxon>
        <taxon>Streptacidiphilus</taxon>
    </lineage>
</organism>
<dbReference type="InterPro" id="IPR050191">
    <property type="entry name" value="ATP-dep_DNA_ligase"/>
</dbReference>
<gene>
    <name evidence="4" type="ORF">ACEZDG_28830</name>
</gene>
<evidence type="ECO:0000313" key="4">
    <source>
        <dbReference type="EMBL" id="MFC1413279.1"/>
    </source>
</evidence>
<dbReference type="RefSeq" id="WP_380514857.1">
    <property type="nucleotide sequence ID" value="NZ_JBHEZX010000015.1"/>
</dbReference>
<dbReference type="GO" id="GO:0016874">
    <property type="term" value="F:ligase activity"/>
    <property type="evidence" value="ECO:0007669"/>
    <property type="project" value="UniProtKB-KW"/>
</dbReference>
<accession>A0ABV6VHT0</accession>